<dbReference type="EMBL" id="BMHP01000002">
    <property type="protein sequence ID" value="GGD64557.1"/>
    <property type="molecule type" value="Genomic_DNA"/>
</dbReference>
<name>A0A916YWH1_9BACL</name>
<dbReference type="AlphaFoldDB" id="A0A916YWH1"/>
<dbReference type="Proteomes" id="UP000612456">
    <property type="component" value="Unassembled WGS sequence"/>
</dbReference>
<protein>
    <submittedName>
        <fullName evidence="2">Uncharacterized protein</fullName>
    </submittedName>
</protein>
<accession>A0A916YWH1</accession>
<sequence length="43" mass="4970">MPHNKSEKIHNQKNESSIKEPEMDTKPEKTAKRPPSLNGIDKR</sequence>
<evidence type="ECO:0000313" key="3">
    <source>
        <dbReference type="Proteomes" id="UP000612456"/>
    </source>
</evidence>
<keyword evidence="3" id="KW-1185">Reference proteome</keyword>
<comment type="caution">
    <text evidence="2">The sequence shown here is derived from an EMBL/GenBank/DDBJ whole genome shotgun (WGS) entry which is preliminary data.</text>
</comment>
<reference evidence="2" key="1">
    <citation type="journal article" date="2014" name="Int. J. Syst. Evol. Microbiol.">
        <title>Complete genome sequence of Corynebacterium casei LMG S-19264T (=DSM 44701T), isolated from a smear-ripened cheese.</title>
        <authorList>
            <consortium name="US DOE Joint Genome Institute (JGI-PGF)"/>
            <person name="Walter F."/>
            <person name="Albersmeier A."/>
            <person name="Kalinowski J."/>
            <person name="Ruckert C."/>
        </authorList>
    </citation>
    <scope>NUCLEOTIDE SEQUENCE</scope>
    <source>
        <strain evidence="2">CGMCC 1.15178</strain>
    </source>
</reference>
<feature type="compositionally biased region" description="Basic and acidic residues" evidence="1">
    <location>
        <begin position="1"/>
        <end position="31"/>
    </location>
</feature>
<proteinExistence type="predicted"/>
<organism evidence="2 3">
    <name type="scientific">Paenibacillus nasutitermitis</name>
    <dbReference type="NCBI Taxonomy" id="1652958"/>
    <lineage>
        <taxon>Bacteria</taxon>
        <taxon>Bacillati</taxon>
        <taxon>Bacillota</taxon>
        <taxon>Bacilli</taxon>
        <taxon>Bacillales</taxon>
        <taxon>Paenibacillaceae</taxon>
        <taxon>Paenibacillus</taxon>
    </lineage>
</organism>
<evidence type="ECO:0000256" key="1">
    <source>
        <dbReference type="SAM" id="MobiDB-lite"/>
    </source>
</evidence>
<feature type="region of interest" description="Disordered" evidence="1">
    <location>
        <begin position="1"/>
        <end position="43"/>
    </location>
</feature>
<reference evidence="2" key="2">
    <citation type="submission" date="2020-09" db="EMBL/GenBank/DDBJ databases">
        <authorList>
            <person name="Sun Q."/>
            <person name="Zhou Y."/>
        </authorList>
    </citation>
    <scope>NUCLEOTIDE SEQUENCE</scope>
    <source>
        <strain evidence="2">CGMCC 1.15178</strain>
    </source>
</reference>
<evidence type="ECO:0000313" key="2">
    <source>
        <dbReference type="EMBL" id="GGD64557.1"/>
    </source>
</evidence>
<gene>
    <name evidence="2" type="ORF">GCM10010911_22930</name>
</gene>